<keyword evidence="9" id="KW-1185">Reference proteome</keyword>
<comment type="subcellular location">
    <subcellularLocation>
        <location evidence="1">Nucleus</location>
    </subcellularLocation>
</comment>
<evidence type="ECO:0000256" key="5">
    <source>
        <dbReference type="ARBA" id="ARBA00023242"/>
    </source>
</evidence>
<evidence type="ECO:0000256" key="1">
    <source>
        <dbReference type="ARBA" id="ARBA00004123"/>
    </source>
</evidence>
<organism evidence="8 9">
    <name type="scientific">Bondarzewia mesenterica</name>
    <dbReference type="NCBI Taxonomy" id="1095465"/>
    <lineage>
        <taxon>Eukaryota</taxon>
        <taxon>Fungi</taxon>
        <taxon>Dikarya</taxon>
        <taxon>Basidiomycota</taxon>
        <taxon>Agaricomycotina</taxon>
        <taxon>Agaricomycetes</taxon>
        <taxon>Russulales</taxon>
        <taxon>Bondarzewiaceae</taxon>
        <taxon>Bondarzewia</taxon>
    </lineage>
</organism>
<evidence type="ECO:0000313" key="8">
    <source>
        <dbReference type="EMBL" id="THH21220.1"/>
    </source>
</evidence>
<dbReference type="PANTHER" id="PTHR12945">
    <property type="entry name" value="TRANSLATION INITIATION FACTOR EIF3-RELATED"/>
    <property type="match status" value="1"/>
</dbReference>
<feature type="compositionally biased region" description="Basic and acidic residues" evidence="7">
    <location>
        <begin position="420"/>
        <end position="432"/>
    </location>
</feature>
<gene>
    <name evidence="8" type="ORF">EW146_g281</name>
</gene>
<evidence type="ECO:0000256" key="6">
    <source>
        <dbReference type="ARBA" id="ARBA00032319"/>
    </source>
</evidence>
<dbReference type="Gene3D" id="3.10.330.20">
    <property type="match status" value="1"/>
</dbReference>
<proteinExistence type="inferred from homology"/>
<feature type="region of interest" description="Disordered" evidence="7">
    <location>
        <begin position="411"/>
        <end position="455"/>
    </location>
</feature>
<dbReference type="Pfam" id="PF04189">
    <property type="entry name" value="Gcd10p"/>
    <property type="match status" value="1"/>
</dbReference>
<feature type="compositionally biased region" description="Polar residues" evidence="7">
    <location>
        <begin position="435"/>
        <end position="445"/>
    </location>
</feature>
<evidence type="ECO:0000256" key="7">
    <source>
        <dbReference type="SAM" id="MobiDB-lite"/>
    </source>
</evidence>
<reference evidence="8 9" key="1">
    <citation type="submission" date="2019-02" db="EMBL/GenBank/DDBJ databases">
        <title>Genome sequencing of the rare red list fungi Bondarzewia mesenterica.</title>
        <authorList>
            <person name="Buettner E."/>
            <person name="Kellner H."/>
        </authorList>
    </citation>
    <scope>NUCLEOTIDE SEQUENCE [LARGE SCALE GENOMIC DNA]</scope>
    <source>
        <strain evidence="8 9">DSM 108281</strain>
    </source>
</reference>
<evidence type="ECO:0000256" key="2">
    <source>
        <dbReference type="ARBA" id="ARBA00008320"/>
    </source>
</evidence>
<evidence type="ECO:0000256" key="4">
    <source>
        <dbReference type="ARBA" id="ARBA00022694"/>
    </source>
</evidence>
<comment type="similarity">
    <text evidence="2">Belongs to the TRM6/GCD10 family.</text>
</comment>
<dbReference type="EMBL" id="SGPL01000006">
    <property type="protein sequence ID" value="THH21220.1"/>
    <property type="molecule type" value="Genomic_DNA"/>
</dbReference>
<dbReference type="InterPro" id="IPR017423">
    <property type="entry name" value="TRM6"/>
</dbReference>
<name>A0A4S4MDS5_9AGAM</name>
<dbReference type="AlphaFoldDB" id="A0A4S4MDS5"/>
<sequence length="455" mass="50396">MDLGESSSTQAASFTKSHAIRAGDNTLLRMPTGEIRSVKLDSDSVVNLGKFGSFHANFLIDQPYGLTHEIVGKQLIVVPPRTMEDVDDTEATNELINDGQFVQPLTGLEIEALKQSGVHASDIIKKQIEMHANYSLKTEYSKDKYKKRKEAKFSKSFTTIEPTLFNVCEYWFNKDHNRIRDLRVDTLSQMINMANIRPGGRYIAVDDASGMVVSAILERMGGSGRLITICDVDSPPAYPVMTQMNFSKEVVSSVLASLNWATAEEDYMPVMAPLELPSGQFRSEKHKTRLNKRKAVSDTLSGTREELFAGEFEGLIVASEYDPFSIVENLAPYLGGSALLVVYSPHLQVLSDLQVKLRQNPRYLAPSVTESWLRRYQVLPGRTHPTMSTTGTGGYLLHAIKVYDDPAAMPVVAHRRPKPRKPDTSTTDEDKTGAVSDSTETNPQDTAGGREDSEA</sequence>
<dbReference type="GO" id="GO:0031515">
    <property type="term" value="C:tRNA (m1A) methyltransferase complex"/>
    <property type="evidence" value="ECO:0007669"/>
    <property type="project" value="InterPro"/>
</dbReference>
<evidence type="ECO:0000256" key="3">
    <source>
        <dbReference type="ARBA" id="ARBA00021704"/>
    </source>
</evidence>
<dbReference type="Proteomes" id="UP000310158">
    <property type="component" value="Unassembled WGS sequence"/>
</dbReference>
<keyword evidence="5" id="KW-0539">Nucleus</keyword>
<dbReference type="OrthoDB" id="10254665at2759"/>
<comment type="caution">
    <text evidence="8">The sequence shown here is derived from an EMBL/GenBank/DDBJ whole genome shotgun (WGS) entry which is preliminary data.</text>
</comment>
<protein>
    <recommendedName>
        <fullName evidence="3">tRNA (adenine(58)-N(1))-methyltransferase non-catalytic subunit TRM6</fullName>
    </recommendedName>
    <alternativeName>
        <fullName evidence="6">tRNA(m1A58)-methyltransferase subunit TRM6</fullName>
    </alternativeName>
</protein>
<evidence type="ECO:0000313" key="9">
    <source>
        <dbReference type="Proteomes" id="UP000310158"/>
    </source>
</evidence>
<keyword evidence="4" id="KW-0819">tRNA processing</keyword>
<accession>A0A4S4MDS5</accession>
<dbReference type="GO" id="GO:0005634">
    <property type="term" value="C:nucleus"/>
    <property type="evidence" value="ECO:0007669"/>
    <property type="project" value="UniProtKB-SubCell"/>
</dbReference>
<dbReference type="GO" id="GO:0030488">
    <property type="term" value="P:tRNA methylation"/>
    <property type="evidence" value="ECO:0007669"/>
    <property type="project" value="InterPro"/>
</dbReference>
<dbReference type="PANTHER" id="PTHR12945:SF0">
    <property type="entry name" value="TRNA (ADENINE(58)-N(1))-METHYLTRANSFERASE NON-CATALYTIC SUBUNIT TRM6"/>
    <property type="match status" value="1"/>
</dbReference>